<accession>A0AA40CBF7</accession>
<dbReference type="AlphaFoldDB" id="A0AA40CBF7"/>
<name>A0AA40CBF7_9PEZI</name>
<dbReference type="Proteomes" id="UP001175000">
    <property type="component" value="Unassembled WGS sequence"/>
</dbReference>
<proteinExistence type="predicted"/>
<dbReference type="EMBL" id="JAULSU010000001">
    <property type="protein sequence ID" value="KAK0632586.1"/>
    <property type="molecule type" value="Genomic_DNA"/>
</dbReference>
<comment type="caution">
    <text evidence="1">The sequence shown here is derived from an EMBL/GenBank/DDBJ whole genome shotgun (WGS) entry which is preliminary data.</text>
</comment>
<protein>
    <submittedName>
        <fullName evidence="1">Uncharacterized protein</fullName>
    </submittedName>
</protein>
<evidence type="ECO:0000313" key="2">
    <source>
        <dbReference type="Proteomes" id="UP001175000"/>
    </source>
</evidence>
<organism evidence="1 2">
    <name type="scientific">Immersiella caudata</name>
    <dbReference type="NCBI Taxonomy" id="314043"/>
    <lineage>
        <taxon>Eukaryota</taxon>
        <taxon>Fungi</taxon>
        <taxon>Dikarya</taxon>
        <taxon>Ascomycota</taxon>
        <taxon>Pezizomycotina</taxon>
        <taxon>Sordariomycetes</taxon>
        <taxon>Sordariomycetidae</taxon>
        <taxon>Sordariales</taxon>
        <taxon>Lasiosphaeriaceae</taxon>
        <taxon>Immersiella</taxon>
    </lineage>
</organism>
<evidence type="ECO:0000313" key="1">
    <source>
        <dbReference type="EMBL" id="KAK0632586.1"/>
    </source>
</evidence>
<sequence>MRPTKAWFKALLYSYGVEHNRKRLLHPFFKPLWVLSRQGRRVRADARALEQAWWADQVQQITAEAEAWRQHLIRRYEAEIAVMEDPWFAKLGSPQAEAETDPCRFVAKYFPDANGSLDMSYFIVNGPIYLRQMDLRSLNELKDEVRKVSHLGWMSLPDGGLFVGWFNI</sequence>
<gene>
    <name evidence="1" type="ORF">B0T14DRAFT_560263</name>
</gene>
<reference evidence="1" key="1">
    <citation type="submission" date="2023-06" db="EMBL/GenBank/DDBJ databases">
        <title>Genome-scale phylogeny and comparative genomics of the fungal order Sordariales.</title>
        <authorList>
            <consortium name="Lawrence Berkeley National Laboratory"/>
            <person name="Hensen N."/>
            <person name="Bonometti L."/>
            <person name="Westerberg I."/>
            <person name="Brannstrom I.O."/>
            <person name="Guillou S."/>
            <person name="Cros-Aarteil S."/>
            <person name="Calhoun S."/>
            <person name="Haridas S."/>
            <person name="Kuo A."/>
            <person name="Mondo S."/>
            <person name="Pangilinan J."/>
            <person name="Riley R."/>
            <person name="Labutti K."/>
            <person name="Andreopoulos B."/>
            <person name="Lipzen A."/>
            <person name="Chen C."/>
            <person name="Yanf M."/>
            <person name="Daum C."/>
            <person name="Ng V."/>
            <person name="Clum A."/>
            <person name="Steindorff A."/>
            <person name="Ohm R."/>
            <person name="Martin F."/>
            <person name="Silar P."/>
            <person name="Natvig D."/>
            <person name="Lalanne C."/>
            <person name="Gautier V."/>
            <person name="Ament-Velasquez S.L."/>
            <person name="Kruys A."/>
            <person name="Hutchinson M.I."/>
            <person name="Powell A.J."/>
            <person name="Barry K."/>
            <person name="Miller A.N."/>
            <person name="Grigoriev I.V."/>
            <person name="Debuchy R."/>
            <person name="Gladieux P."/>
            <person name="Thoren M.H."/>
            <person name="Johannesson H."/>
        </authorList>
    </citation>
    <scope>NUCLEOTIDE SEQUENCE</scope>
    <source>
        <strain evidence="1">CBS 606.72</strain>
    </source>
</reference>
<keyword evidence="2" id="KW-1185">Reference proteome</keyword>